<dbReference type="CDD" id="cd03391">
    <property type="entry name" value="PAP2_containing_2_like"/>
    <property type="match status" value="1"/>
</dbReference>
<protein>
    <recommendedName>
        <fullName evidence="2">Phosphatidic acid phosphatase type 2/haloperoxidase domain-containing protein</fullName>
    </recommendedName>
</protein>
<keyword evidence="1" id="KW-1133">Transmembrane helix</keyword>
<name>A0A9N9WZH2_9DIPT</name>
<dbReference type="InterPro" id="IPR036938">
    <property type="entry name" value="PAP2/HPO_sf"/>
</dbReference>
<feature type="transmembrane region" description="Helical" evidence="1">
    <location>
        <begin position="141"/>
        <end position="166"/>
    </location>
</feature>
<evidence type="ECO:0000256" key="1">
    <source>
        <dbReference type="SAM" id="Phobius"/>
    </source>
</evidence>
<organism evidence="3 4">
    <name type="scientific">Chironomus riparius</name>
    <dbReference type="NCBI Taxonomy" id="315576"/>
    <lineage>
        <taxon>Eukaryota</taxon>
        <taxon>Metazoa</taxon>
        <taxon>Ecdysozoa</taxon>
        <taxon>Arthropoda</taxon>
        <taxon>Hexapoda</taxon>
        <taxon>Insecta</taxon>
        <taxon>Pterygota</taxon>
        <taxon>Neoptera</taxon>
        <taxon>Endopterygota</taxon>
        <taxon>Diptera</taxon>
        <taxon>Nematocera</taxon>
        <taxon>Chironomoidea</taxon>
        <taxon>Chironomidae</taxon>
        <taxon>Chironominae</taxon>
        <taxon>Chironomus</taxon>
    </lineage>
</organism>
<dbReference type="PANTHER" id="PTHR14969">
    <property type="entry name" value="SPHINGOSINE-1-PHOSPHATE PHOSPHOHYDROLASE"/>
    <property type="match status" value="1"/>
</dbReference>
<proteinExistence type="predicted"/>
<dbReference type="GO" id="GO:0042392">
    <property type="term" value="F:sphingosine-1-phosphate phosphatase activity"/>
    <property type="evidence" value="ECO:0007669"/>
    <property type="project" value="TreeGrafter"/>
</dbReference>
<feature type="transmembrane region" description="Helical" evidence="1">
    <location>
        <begin position="58"/>
        <end position="79"/>
    </location>
</feature>
<dbReference type="SMART" id="SM00014">
    <property type="entry name" value="acidPPc"/>
    <property type="match status" value="1"/>
</dbReference>
<reference evidence="3" key="1">
    <citation type="submission" date="2022-01" db="EMBL/GenBank/DDBJ databases">
        <authorList>
            <person name="King R."/>
        </authorList>
    </citation>
    <scope>NUCLEOTIDE SEQUENCE</scope>
</reference>
<dbReference type="Gene3D" id="1.20.144.10">
    <property type="entry name" value="Phosphatidic acid phosphatase type 2/haloperoxidase"/>
    <property type="match status" value="1"/>
</dbReference>
<reference evidence="3" key="2">
    <citation type="submission" date="2022-10" db="EMBL/GenBank/DDBJ databases">
        <authorList>
            <consortium name="ENA_rothamsted_submissions"/>
            <consortium name="culmorum"/>
            <person name="King R."/>
        </authorList>
    </citation>
    <scope>NUCLEOTIDE SEQUENCE</scope>
</reference>
<keyword evidence="1" id="KW-0472">Membrane</keyword>
<dbReference type="AlphaFoldDB" id="A0A9N9WZH2"/>
<dbReference type="InterPro" id="IPR000326">
    <property type="entry name" value="PAP2/HPO"/>
</dbReference>
<dbReference type="EMBL" id="OU895880">
    <property type="protein sequence ID" value="CAG9812266.1"/>
    <property type="molecule type" value="Genomic_DNA"/>
</dbReference>
<feature type="transmembrane region" description="Helical" evidence="1">
    <location>
        <begin position="91"/>
        <end position="109"/>
    </location>
</feature>
<evidence type="ECO:0000259" key="2">
    <source>
        <dbReference type="SMART" id="SM00014"/>
    </source>
</evidence>
<accession>A0A9N9WZH2</accession>
<sequence length="225" mass="25924">MRREPAVINSDTRLEGDKRVVPPFLKNILKKDVELTKKFVAHCLNFVQIRSFKNHCKFLEWSCHGVVWLAGLIAFTYIMGNSKLHEMEVNLFVALIIDIFAVAIIKAITRRRRPAINDDPFCIGPDMYSFPSGHASRSSMLLLFFMFLYSFPVLFWPPLVAWWLAICVSRLLLYRHHILDVFGGIILGFFEAFVMALIWIGPEASTEFVRWISDERVAGNDAEIL</sequence>
<evidence type="ECO:0000313" key="4">
    <source>
        <dbReference type="Proteomes" id="UP001153620"/>
    </source>
</evidence>
<keyword evidence="1" id="KW-0812">Transmembrane</keyword>
<feature type="transmembrane region" description="Helical" evidence="1">
    <location>
        <begin position="178"/>
        <end position="200"/>
    </location>
</feature>
<dbReference type="OrthoDB" id="10266771at2759"/>
<evidence type="ECO:0000313" key="3">
    <source>
        <dbReference type="EMBL" id="CAG9812266.1"/>
    </source>
</evidence>
<dbReference type="Proteomes" id="UP001153620">
    <property type="component" value="Chromosome 4"/>
</dbReference>
<gene>
    <name evidence="3" type="ORF">CHIRRI_LOCUS15071</name>
</gene>
<dbReference type="PANTHER" id="PTHR14969:SF13">
    <property type="entry name" value="AT30094P"/>
    <property type="match status" value="1"/>
</dbReference>
<dbReference type="Pfam" id="PF01569">
    <property type="entry name" value="PAP2"/>
    <property type="match status" value="1"/>
</dbReference>
<dbReference type="SUPFAM" id="SSF48317">
    <property type="entry name" value="Acid phosphatase/Vanadium-dependent haloperoxidase"/>
    <property type="match status" value="1"/>
</dbReference>
<feature type="domain" description="Phosphatidic acid phosphatase type 2/haloperoxidase" evidence="2">
    <location>
        <begin position="89"/>
        <end position="196"/>
    </location>
</feature>
<keyword evidence="4" id="KW-1185">Reference proteome</keyword>